<dbReference type="Proteomes" id="UP000770015">
    <property type="component" value="Unassembled WGS sequence"/>
</dbReference>
<evidence type="ECO:0000256" key="1">
    <source>
        <dbReference type="SAM" id="MobiDB-lite"/>
    </source>
</evidence>
<dbReference type="InterPro" id="IPR046676">
    <property type="entry name" value="DUF6546"/>
</dbReference>
<sequence length="570" mass="64997">MAGWKHLPSEIRLIIWDFAASDFANEPPKFGSLSAVCREWQDYFEGRNFSSLTIDQFDIPDFGILIQNGRLFRLRNLRLHILFPAYSCAESSNAEDDSTVLLHEMWFSKALFSLLDILATEENKLTQEEQSGPGFTLELSASSVSDGHHGFKDFRLSTPYEKLRRRNPHQPDLPFEQFHRSGSTLYPTCGNNHDFGVEEFDRVYGGRPLELQLGTGLQTPIPPRVVKMVTGLLTRRQSYRSVSIAALTFLMQNCFPSIVNLNIERWQAARVRHPEAETFLKELLHCPRELESFHIFEDRSAISLEPDSYSPTTDTGVSKVLWHICQFPKLQSFSACSVIDANDFFSHFSGSLAEEMSWPELRNLCLTAQYLMPTDSWTSDFSIPNETQAWKLLTDATKIASLMPKLEVMELWHAAGEMACIWTYYKTEHRARLMVRGGFEKVVLNEQPSQVQRLAHMAKTWAKYATELLGRHITCEMLLIPERCTNHYWSIGACASFFPCDIVYHLELANTILHPLSLQEMKWESTHDNHLSDAPRAVPKPVWTGDTMSGENDGESDGGLGDDLAMLQVW</sequence>
<feature type="domain" description="DUF6546" evidence="2">
    <location>
        <begin position="286"/>
        <end position="465"/>
    </location>
</feature>
<keyword evidence="4" id="KW-1185">Reference proteome</keyword>
<dbReference type="AlphaFoldDB" id="A0A9P8VFL2"/>
<organism evidence="3 4">
    <name type="scientific">Plectosphaerella plurivora</name>
    <dbReference type="NCBI Taxonomy" id="936078"/>
    <lineage>
        <taxon>Eukaryota</taxon>
        <taxon>Fungi</taxon>
        <taxon>Dikarya</taxon>
        <taxon>Ascomycota</taxon>
        <taxon>Pezizomycotina</taxon>
        <taxon>Sordariomycetes</taxon>
        <taxon>Hypocreomycetidae</taxon>
        <taxon>Glomerellales</taxon>
        <taxon>Plectosphaerellaceae</taxon>
        <taxon>Plectosphaerella</taxon>
    </lineage>
</organism>
<comment type="caution">
    <text evidence="3">The sequence shown here is derived from an EMBL/GenBank/DDBJ whole genome shotgun (WGS) entry which is preliminary data.</text>
</comment>
<proteinExistence type="predicted"/>
<evidence type="ECO:0000259" key="2">
    <source>
        <dbReference type="Pfam" id="PF20183"/>
    </source>
</evidence>
<protein>
    <recommendedName>
        <fullName evidence="2">DUF6546 domain-containing protein</fullName>
    </recommendedName>
</protein>
<gene>
    <name evidence="3" type="ORF">F5X68DRAFT_230682</name>
</gene>
<feature type="region of interest" description="Disordered" evidence="1">
    <location>
        <begin position="529"/>
        <end position="562"/>
    </location>
</feature>
<name>A0A9P8VFL2_9PEZI</name>
<dbReference type="OrthoDB" id="4802432at2759"/>
<evidence type="ECO:0000313" key="3">
    <source>
        <dbReference type="EMBL" id="KAH6689020.1"/>
    </source>
</evidence>
<dbReference type="Pfam" id="PF20183">
    <property type="entry name" value="DUF6546"/>
    <property type="match status" value="1"/>
</dbReference>
<accession>A0A9P8VFL2</accession>
<evidence type="ECO:0000313" key="4">
    <source>
        <dbReference type="Proteomes" id="UP000770015"/>
    </source>
</evidence>
<reference evidence="3" key="1">
    <citation type="journal article" date="2021" name="Nat. Commun.">
        <title>Genetic determinants of endophytism in the Arabidopsis root mycobiome.</title>
        <authorList>
            <person name="Mesny F."/>
            <person name="Miyauchi S."/>
            <person name="Thiergart T."/>
            <person name="Pickel B."/>
            <person name="Atanasova L."/>
            <person name="Karlsson M."/>
            <person name="Huettel B."/>
            <person name="Barry K.W."/>
            <person name="Haridas S."/>
            <person name="Chen C."/>
            <person name="Bauer D."/>
            <person name="Andreopoulos W."/>
            <person name="Pangilinan J."/>
            <person name="LaButti K."/>
            <person name="Riley R."/>
            <person name="Lipzen A."/>
            <person name="Clum A."/>
            <person name="Drula E."/>
            <person name="Henrissat B."/>
            <person name="Kohler A."/>
            <person name="Grigoriev I.V."/>
            <person name="Martin F.M."/>
            <person name="Hacquard S."/>
        </authorList>
    </citation>
    <scope>NUCLEOTIDE SEQUENCE</scope>
    <source>
        <strain evidence="3">MPI-SDFR-AT-0117</strain>
    </source>
</reference>
<dbReference type="EMBL" id="JAGSXJ010000008">
    <property type="protein sequence ID" value="KAH6689020.1"/>
    <property type="molecule type" value="Genomic_DNA"/>
</dbReference>